<keyword evidence="1" id="KW-0472">Membrane</keyword>
<name>A0A8X6JIA8_NEPPI</name>
<protein>
    <submittedName>
        <fullName evidence="2">Uncharacterized protein</fullName>
    </submittedName>
</protein>
<sequence>MLTKSGEKESVVDFPRMEMDKGELSDYLSKFSSFSLTIATDFEVLIIISPIVIRGNSRRIIAALQEKQKAKSRGVQELFNRIEISTFMKLITASAREMFSDPSGDIFLLQICLIPIPMRQMN</sequence>
<comment type="caution">
    <text evidence="2">The sequence shown here is derived from an EMBL/GenBank/DDBJ whole genome shotgun (WGS) entry which is preliminary data.</text>
</comment>
<organism evidence="2 3">
    <name type="scientific">Nephila pilipes</name>
    <name type="common">Giant wood spider</name>
    <name type="synonym">Nephila maculata</name>
    <dbReference type="NCBI Taxonomy" id="299642"/>
    <lineage>
        <taxon>Eukaryota</taxon>
        <taxon>Metazoa</taxon>
        <taxon>Ecdysozoa</taxon>
        <taxon>Arthropoda</taxon>
        <taxon>Chelicerata</taxon>
        <taxon>Arachnida</taxon>
        <taxon>Araneae</taxon>
        <taxon>Araneomorphae</taxon>
        <taxon>Entelegynae</taxon>
        <taxon>Araneoidea</taxon>
        <taxon>Nephilidae</taxon>
        <taxon>Nephila</taxon>
    </lineage>
</organism>
<dbReference type="Proteomes" id="UP000887013">
    <property type="component" value="Unassembled WGS sequence"/>
</dbReference>
<keyword evidence="1" id="KW-0812">Transmembrane</keyword>
<feature type="transmembrane region" description="Helical" evidence="1">
    <location>
        <begin position="31"/>
        <end position="53"/>
    </location>
</feature>
<proteinExistence type="predicted"/>
<keyword evidence="1" id="KW-1133">Transmembrane helix</keyword>
<evidence type="ECO:0000313" key="2">
    <source>
        <dbReference type="EMBL" id="GFS33093.1"/>
    </source>
</evidence>
<reference evidence="2" key="1">
    <citation type="submission" date="2020-08" db="EMBL/GenBank/DDBJ databases">
        <title>Multicomponent nature underlies the extraordinary mechanical properties of spider dragline silk.</title>
        <authorList>
            <person name="Kono N."/>
            <person name="Nakamura H."/>
            <person name="Mori M."/>
            <person name="Yoshida Y."/>
            <person name="Ohtoshi R."/>
            <person name="Malay A.D."/>
            <person name="Moran D.A.P."/>
            <person name="Tomita M."/>
            <person name="Numata K."/>
            <person name="Arakawa K."/>
        </authorList>
    </citation>
    <scope>NUCLEOTIDE SEQUENCE</scope>
</reference>
<dbReference type="EMBL" id="BMAW01088102">
    <property type="protein sequence ID" value="GFS33093.1"/>
    <property type="molecule type" value="Genomic_DNA"/>
</dbReference>
<dbReference type="AlphaFoldDB" id="A0A8X6JIA8"/>
<accession>A0A8X6JIA8</accession>
<evidence type="ECO:0000313" key="3">
    <source>
        <dbReference type="Proteomes" id="UP000887013"/>
    </source>
</evidence>
<evidence type="ECO:0000256" key="1">
    <source>
        <dbReference type="SAM" id="Phobius"/>
    </source>
</evidence>
<gene>
    <name evidence="2" type="ORF">NPIL_129211</name>
</gene>
<keyword evidence="3" id="KW-1185">Reference proteome</keyword>